<dbReference type="CDD" id="cd11030">
    <property type="entry name" value="CYP105-like"/>
    <property type="match status" value="1"/>
</dbReference>
<comment type="caution">
    <text evidence="4">The sequence shown here is derived from an EMBL/GenBank/DDBJ whole genome shotgun (WGS) entry which is preliminary data.</text>
</comment>
<dbReference type="InterPro" id="IPR001128">
    <property type="entry name" value="Cyt_P450"/>
</dbReference>
<accession>A0ABP7U506</accession>
<dbReference type="Proteomes" id="UP001501747">
    <property type="component" value="Unassembled WGS sequence"/>
</dbReference>
<reference evidence="5" key="1">
    <citation type="journal article" date="2019" name="Int. J. Syst. Evol. Microbiol.">
        <title>The Global Catalogue of Microorganisms (GCM) 10K type strain sequencing project: providing services to taxonomists for standard genome sequencing and annotation.</title>
        <authorList>
            <consortium name="The Broad Institute Genomics Platform"/>
            <consortium name="The Broad Institute Genome Sequencing Center for Infectious Disease"/>
            <person name="Wu L."/>
            <person name="Ma J."/>
        </authorList>
    </citation>
    <scope>NUCLEOTIDE SEQUENCE [LARGE SCALE GENOMIC DNA]</scope>
    <source>
        <strain evidence="5">JCM 17342</strain>
    </source>
</reference>
<evidence type="ECO:0000313" key="5">
    <source>
        <dbReference type="Proteomes" id="UP001501747"/>
    </source>
</evidence>
<keyword evidence="2" id="KW-0349">Heme</keyword>
<evidence type="ECO:0000256" key="2">
    <source>
        <dbReference type="RuleBase" id="RU000461"/>
    </source>
</evidence>
<dbReference type="InterPro" id="IPR036396">
    <property type="entry name" value="Cyt_P450_sf"/>
</dbReference>
<evidence type="ECO:0000313" key="4">
    <source>
        <dbReference type="EMBL" id="GAA4036213.1"/>
    </source>
</evidence>
<dbReference type="PANTHER" id="PTHR46696:SF1">
    <property type="entry name" value="CYTOCHROME P450 YJIB-RELATED"/>
    <property type="match status" value="1"/>
</dbReference>
<keyword evidence="2" id="KW-0408">Iron</keyword>
<dbReference type="Pfam" id="PF00067">
    <property type="entry name" value="p450"/>
    <property type="match status" value="1"/>
</dbReference>
<dbReference type="SUPFAM" id="SSF48264">
    <property type="entry name" value="Cytochrome P450"/>
    <property type="match status" value="1"/>
</dbReference>
<feature type="region of interest" description="Disordered" evidence="3">
    <location>
        <begin position="1"/>
        <end position="21"/>
    </location>
</feature>
<dbReference type="InterPro" id="IPR002397">
    <property type="entry name" value="Cyt_P450_B"/>
</dbReference>
<dbReference type="PANTHER" id="PTHR46696">
    <property type="entry name" value="P450, PUTATIVE (EUROFUNG)-RELATED"/>
    <property type="match status" value="1"/>
</dbReference>
<keyword evidence="2" id="KW-0503">Monooxygenase</keyword>
<gene>
    <name evidence="4" type="ORF">GCM10022247_72410</name>
</gene>
<keyword evidence="5" id="KW-1185">Reference proteome</keyword>
<dbReference type="Gene3D" id="1.10.630.10">
    <property type="entry name" value="Cytochrome P450"/>
    <property type="match status" value="1"/>
</dbReference>
<name>A0ABP7U506_9PSEU</name>
<keyword evidence="2" id="KW-0560">Oxidoreductase</keyword>
<organism evidence="4 5">
    <name type="scientific">Allokutzneria multivorans</name>
    <dbReference type="NCBI Taxonomy" id="1142134"/>
    <lineage>
        <taxon>Bacteria</taxon>
        <taxon>Bacillati</taxon>
        <taxon>Actinomycetota</taxon>
        <taxon>Actinomycetes</taxon>
        <taxon>Pseudonocardiales</taxon>
        <taxon>Pseudonocardiaceae</taxon>
        <taxon>Allokutzneria</taxon>
    </lineage>
</organism>
<protein>
    <submittedName>
        <fullName evidence="4">Cytochrome P450</fullName>
    </submittedName>
</protein>
<dbReference type="PROSITE" id="PS00086">
    <property type="entry name" value="CYTOCHROME_P450"/>
    <property type="match status" value="1"/>
</dbReference>
<comment type="similarity">
    <text evidence="1 2">Belongs to the cytochrome P450 family.</text>
</comment>
<proteinExistence type="inferred from homology"/>
<feature type="compositionally biased region" description="Polar residues" evidence="3">
    <location>
        <begin position="1"/>
        <end position="14"/>
    </location>
</feature>
<evidence type="ECO:0000256" key="3">
    <source>
        <dbReference type="SAM" id="MobiDB-lite"/>
    </source>
</evidence>
<dbReference type="EMBL" id="BAABAL010000027">
    <property type="protein sequence ID" value="GAA4036213.1"/>
    <property type="molecule type" value="Genomic_DNA"/>
</dbReference>
<dbReference type="PRINTS" id="PR00385">
    <property type="entry name" value="P450"/>
</dbReference>
<sequence>MKAEQTMTDQQTGSFPYPRTCPLSPPEAYATLRAEQPISRVTLGSGRQAWLLTRHEHIRQLLASPDVSSNMAHPGYPLSFDVPQEVMEQQRPVMLAMDPPDHTAQRKLVISEFTARRMLQLRPRVQEIVDEHLSAMLAAGGPVDLMTTLALPVPSMVICELLGVPYADREFFGECTAKLLSVSTGYEELGRTHQQLHQYFTELIAAKTAEPGDDLLSRLVEKNRDAEVLDDEGLVRMATVLLVGGHETTANMIALGVVGLLENPDQLGKLRANPDLVPSAVEELLRHFSIGDQVTSRVVLADMEIGGVLIRAGEGVIGLSASGNHDEAVFTDPGELDISRGGRQHLAFGYGIHQCIGQNLARIELEIVFTELFSRIPGLRLAAPVAELPFKDNAGVYGLHALPVTW</sequence>
<dbReference type="PRINTS" id="PR00359">
    <property type="entry name" value="BP450"/>
</dbReference>
<evidence type="ECO:0000256" key="1">
    <source>
        <dbReference type="ARBA" id="ARBA00010617"/>
    </source>
</evidence>
<dbReference type="InterPro" id="IPR017972">
    <property type="entry name" value="Cyt_P450_CS"/>
</dbReference>
<keyword evidence="2" id="KW-0479">Metal-binding</keyword>